<evidence type="ECO:0000259" key="1">
    <source>
        <dbReference type="SMART" id="SM00829"/>
    </source>
</evidence>
<dbReference type="Pfam" id="PF13602">
    <property type="entry name" value="ADH_zinc_N_2"/>
    <property type="match status" value="1"/>
</dbReference>
<dbReference type="GO" id="GO:0016491">
    <property type="term" value="F:oxidoreductase activity"/>
    <property type="evidence" value="ECO:0007669"/>
    <property type="project" value="InterPro"/>
</dbReference>
<sequence>MLAARYHRHGPPDVLRVEEVPDPEPAAGQVRVRVHATSVNGGDLHARAGRLRWMSRRRPPFGTGLDVSGEVERLGPGVNDVVVGQRVWGLLPRASVFAPVGAAAEAVVVDAARLGPRPEGLDPVEAAALPGVGATAVSALLTRGRLRAGQRLLVRGGAGGVGSAAVVLGHALGAHVTALAGESTLAAVRALGADEVVDYRAARPAELGRFDVILDTAGAPGLPAWRRRLRPRGRMVAIAPTHPRTALAIAFSVVHGSGRMRFFSGDIRRPDLDALAAHVTRGELRPVVASTHPLTEVADAHRALERGGGVGKRVVRTGTATGPGAPGALPA</sequence>
<proteinExistence type="predicted"/>
<dbReference type="SUPFAM" id="SSF51735">
    <property type="entry name" value="NAD(P)-binding Rossmann-fold domains"/>
    <property type="match status" value="1"/>
</dbReference>
<dbReference type="Gene3D" id="3.90.180.10">
    <property type="entry name" value="Medium-chain alcohol dehydrogenases, catalytic domain"/>
    <property type="match status" value="1"/>
</dbReference>
<keyword evidence="3" id="KW-1185">Reference proteome</keyword>
<gene>
    <name evidence="2" type="ORF">SAMN06297387_12339</name>
</gene>
<dbReference type="SUPFAM" id="SSF50129">
    <property type="entry name" value="GroES-like"/>
    <property type="match status" value="1"/>
</dbReference>
<dbReference type="CDD" id="cd08267">
    <property type="entry name" value="MDR1"/>
    <property type="match status" value="1"/>
</dbReference>
<dbReference type="InterPro" id="IPR013154">
    <property type="entry name" value="ADH-like_N"/>
</dbReference>
<dbReference type="AlphaFoldDB" id="A0A286E4F9"/>
<evidence type="ECO:0000313" key="2">
    <source>
        <dbReference type="EMBL" id="SOD65769.1"/>
    </source>
</evidence>
<dbReference type="SMART" id="SM00829">
    <property type="entry name" value="PKS_ER"/>
    <property type="match status" value="1"/>
</dbReference>
<dbReference type="EMBL" id="OCNE01000023">
    <property type="protein sequence ID" value="SOD65769.1"/>
    <property type="molecule type" value="Genomic_DNA"/>
</dbReference>
<name>A0A286E4F9_9ACTN</name>
<dbReference type="Proteomes" id="UP000219072">
    <property type="component" value="Unassembled WGS sequence"/>
</dbReference>
<protein>
    <submittedName>
        <fullName evidence="2">NADPH:quinone reductase</fullName>
    </submittedName>
</protein>
<feature type="domain" description="Enoyl reductase (ER)" evidence="1">
    <location>
        <begin position="10"/>
        <end position="315"/>
    </location>
</feature>
<dbReference type="OrthoDB" id="3727682at2"/>
<dbReference type="InterPro" id="IPR050700">
    <property type="entry name" value="YIM1/Zinc_Alcohol_DH_Fams"/>
</dbReference>
<dbReference type="InterPro" id="IPR036291">
    <property type="entry name" value="NAD(P)-bd_dom_sf"/>
</dbReference>
<organism evidence="2 3">
    <name type="scientific">Streptomyces zhaozhouensis</name>
    <dbReference type="NCBI Taxonomy" id="1300267"/>
    <lineage>
        <taxon>Bacteria</taxon>
        <taxon>Bacillati</taxon>
        <taxon>Actinomycetota</taxon>
        <taxon>Actinomycetes</taxon>
        <taxon>Kitasatosporales</taxon>
        <taxon>Streptomycetaceae</taxon>
        <taxon>Streptomyces</taxon>
    </lineage>
</organism>
<dbReference type="Pfam" id="PF08240">
    <property type="entry name" value="ADH_N"/>
    <property type="match status" value="1"/>
</dbReference>
<dbReference type="InterPro" id="IPR011032">
    <property type="entry name" value="GroES-like_sf"/>
</dbReference>
<dbReference type="Gene3D" id="3.40.50.720">
    <property type="entry name" value="NAD(P)-binding Rossmann-like Domain"/>
    <property type="match status" value="1"/>
</dbReference>
<dbReference type="RefSeq" id="WP_097233525.1">
    <property type="nucleotide sequence ID" value="NZ_OCNE01000023.1"/>
</dbReference>
<dbReference type="PANTHER" id="PTHR11695">
    <property type="entry name" value="ALCOHOL DEHYDROGENASE RELATED"/>
    <property type="match status" value="1"/>
</dbReference>
<dbReference type="PANTHER" id="PTHR11695:SF294">
    <property type="entry name" value="RETICULON-4-INTERACTING PROTEIN 1, MITOCHONDRIAL"/>
    <property type="match status" value="1"/>
</dbReference>
<evidence type="ECO:0000313" key="3">
    <source>
        <dbReference type="Proteomes" id="UP000219072"/>
    </source>
</evidence>
<accession>A0A286E4F9</accession>
<dbReference type="InterPro" id="IPR020843">
    <property type="entry name" value="ER"/>
</dbReference>
<reference evidence="2 3" key="1">
    <citation type="submission" date="2017-09" db="EMBL/GenBank/DDBJ databases">
        <authorList>
            <person name="Ehlers B."/>
            <person name="Leendertz F.H."/>
        </authorList>
    </citation>
    <scope>NUCLEOTIDE SEQUENCE [LARGE SCALE GENOMIC DNA]</scope>
    <source>
        <strain evidence="2 3">CGMCC 4.7095</strain>
    </source>
</reference>